<dbReference type="InterPro" id="IPR018391">
    <property type="entry name" value="PQQ_b-propeller_rpt"/>
</dbReference>
<accession>A0ABR4SUP1</accession>
<dbReference type="SUPFAM" id="SSF50998">
    <property type="entry name" value="Quinoprotein alcohol dehydrogenase-like"/>
    <property type="match status" value="1"/>
</dbReference>
<evidence type="ECO:0000256" key="1">
    <source>
        <dbReference type="SAM" id="MobiDB-lite"/>
    </source>
</evidence>
<dbReference type="InterPro" id="IPR011047">
    <property type="entry name" value="Quinoprotein_ADH-like_sf"/>
</dbReference>
<comment type="caution">
    <text evidence="3">The sequence shown here is derived from an EMBL/GenBank/DDBJ whole genome shotgun (WGS) entry which is preliminary data.</text>
</comment>
<dbReference type="PANTHER" id="PTHR34512:SF30">
    <property type="entry name" value="OUTER MEMBRANE PROTEIN ASSEMBLY FACTOR BAMB"/>
    <property type="match status" value="1"/>
</dbReference>
<organism evidence="3 4">
    <name type="scientific">Streptomyces griseorubens</name>
    <dbReference type="NCBI Taxonomy" id="66897"/>
    <lineage>
        <taxon>Bacteria</taxon>
        <taxon>Bacillati</taxon>
        <taxon>Actinomycetota</taxon>
        <taxon>Actinomycetes</taxon>
        <taxon>Kitasatosporales</taxon>
        <taxon>Streptomycetaceae</taxon>
        <taxon>Streptomyces</taxon>
        <taxon>Streptomyces althioticus group</taxon>
    </lineage>
</organism>
<dbReference type="InterPro" id="IPR002372">
    <property type="entry name" value="PQQ_rpt_dom"/>
</dbReference>
<dbReference type="SMART" id="SM00564">
    <property type="entry name" value="PQQ"/>
    <property type="match status" value="7"/>
</dbReference>
<sequence>MAERNSTSDDGAPGEPGFSSRRRLLRLAAGGLTLAALTTGAVGCDDGGAVETEDPGSTGGGRPKGEGEEPADDATGGDGKAPKPLWTKTTSAETYGDNDELVVAAGVVLASGSPLAALDTATGKRKWSLPGGAVPGAPLLLGKDTLYLASSRYDGTVTGYDPASGKETWRSRLGAGYRQPRPVAVDDTQVYVIAEILEDDGSSKTNVIAALDSSTGRIAWKEQRDLGTMQNGIHAAVRGRHLVYTDFKKNLTVRDTATGGQVWTRKTTKTNYGFFAVHENLVIVPQGNVLQAFDLADGTEKWTLKSQRFDLFKEPAVLEDVLYIADSARKVRAVDPRTGKVLWQSTALADAGLQVPRQYVKVGDTLFGATDLDAKGGIIAMDAKTGDVRWTFNDGSGDHHAWLAATDGERLFALHGTALHALPV</sequence>
<keyword evidence="4" id="KW-1185">Reference proteome</keyword>
<evidence type="ECO:0000259" key="2">
    <source>
        <dbReference type="Pfam" id="PF13360"/>
    </source>
</evidence>
<dbReference type="PANTHER" id="PTHR34512">
    <property type="entry name" value="CELL SURFACE PROTEIN"/>
    <property type="match status" value="1"/>
</dbReference>
<dbReference type="EMBL" id="JJMG01000215">
    <property type="protein sequence ID" value="KEG38904.1"/>
    <property type="molecule type" value="Genomic_DNA"/>
</dbReference>
<dbReference type="Proteomes" id="UP000027632">
    <property type="component" value="Unassembled WGS sequence"/>
</dbReference>
<dbReference type="Gene3D" id="2.130.10.10">
    <property type="entry name" value="YVTN repeat-like/Quinoprotein amine dehydrogenase"/>
    <property type="match status" value="1"/>
</dbReference>
<proteinExistence type="predicted"/>
<reference evidence="3 4" key="1">
    <citation type="submission" date="2014-04" db="EMBL/GenBank/DDBJ databases">
        <title>Draft genome sequence of the novel Streptomyces griseorubens JSD-1 playing a role in carbon and nitrogen cycle.</title>
        <authorList>
            <consortium name="Shanghai Jiao Tong University"/>
            <person name="Feng H."/>
            <person name="Sun Y."/>
            <person name="Zhi Y."/>
            <person name="Mao L."/>
            <person name="Luo Y."/>
            <person name="Wei X."/>
            <person name="Zhou P."/>
        </authorList>
    </citation>
    <scope>NUCLEOTIDE SEQUENCE [LARGE SCALE GENOMIC DNA]</scope>
    <source>
        <strain evidence="3 4">JSD-1</strain>
    </source>
</reference>
<dbReference type="InterPro" id="IPR015943">
    <property type="entry name" value="WD40/YVTN_repeat-like_dom_sf"/>
</dbReference>
<protein>
    <recommendedName>
        <fullName evidence="2">Pyrrolo-quinoline quinone repeat domain-containing protein</fullName>
    </recommendedName>
</protein>
<name>A0ABR4SUP1_9ACTN</name>
<evidence type="ECO:0000313" key="3">
    <source>
        <dbReference type="EMBL" id="KEG38904.1"/>
    </source>
</evidence>
<feature type="domain" description="Pyrrolo-quinoline quinone repeat" evidence="2">
    <location>
        <begin position="83"/>
        <end position="193"/>
    </location>
</feature>
<feature type="domain" description="Pyrrolo-quinoline quinone repeat" evidence="2">
    <location>
        <begin position="206"/>
        <end position="347"/>
    </location>
</feature>
<dbReference type="RefSeq" id="WP_037642664.1">
    <property type="nucleotide sequence ID" value="NZ_KL503830.1"/>
</dbReference>
<evidence type="ECO:0000313" key="4">
    <source>
        <dbReference type="Proteomes" id="UP000027632"/>
    </source>
</evidence>
<dbReference type="Pfam" id="PF13360">
    <property type="entry name" value="PQQ_2"/>
    <property type="match status" value="2"/>
</dbReference>
<dbReference type="Gene3D" id="2.140.10.10">
    <property type="entry name" value="Quinoprotein alcohol dehydrogenase-like superfamily"/>
    <property type="match status" value="1"/>
</dbReference>
<gene>
    <name evidence="3" type="ORF">DJ64_18600</name>
</gene>
<feature type="region of interest" description="Disordered" evidence="1">
    <location>
        <begin position="40"/>
        <end position="87"/>
    </location>
</feature>